<dbReference type="PROSITE" id="PS00455">
    <property type="entry name" value="AMP_BINDING"/>
    <property type="match status" value="1"/>
</dbReference>
<dbReference type="AlphaFoldDB" id="A0A4R1REQ4"/>
<dbReference type="InterPro" id="IPR042099">
    <property type="entry name" value="ANL_N_sf"/>
</dbReference>
<dbReference type="InterPro" id="IPR020459">
    <property type="entry name" value="AMP-binding"/>
</dbReference>
<evidence type="ECO:0000256" key="1">
    <source>
        <dbReference type="ARBA" id="ARBA00022598"/>
    </source>
</evidence>
<name>A0A4R1REQ4_9FLAO</name>
<dbReference type="Pfam" id="PF23562">
    <property type="entry name" value="AMP-binding_C_3"/>
    <property type="match status" value="1"/>
</dbReference>
<dbReference type="PANTHER" id="PTHR43272">
    <property type="entry name" value="LONG-CHAIN-FATTY-ACID--COA LIGASE"/>
    <property type="match status" value="1"/>
</dbReference>
<feature type="domain" description="AMP-dependent synthetase/ligase" evidence="4">
    <location>
        <begin position="58"/>
        <end position="449"/>
    </location>
</feature>
<dbReference type="Pfam" id="PF00501">
    <property type="entry name" value="AMP-binding"/>
    <property type="match status" value="1"/>
</dbReference>
<evidence type="ECO:0000256" key="3">
    <source>
        <dbReference type="ARBA" id="ARBA00023098"/>
    </source>
</evidence>
<keyword evidence="3" id="KW-0443">Lipid metabolism</keyword>
<dbReference type="SUPFAM" id="SSF56801">
    <property type="entry name" value="Acetyl-CoA synthetase-like"/>
    <property type="match status" value="1"/>
</dbReference>
<proteinExistence type="predicted"/>
<dbReference type="GO" id="GO:0016020">
    <property type="term" value="C:membrane"/>
    <property type="evidence" value="ECO:0007669"/>
    <property type="project" value="TreeGrafter"/>
</dbReference>
<dbReference type="CDD" id="cd05907">
    <property type="entry name" value="VL_LC_FACS_like"/>
    <property type="match status" value="1"/>
</dbReference>
<dbReference type="InterPro" id="IPR000873">
    <property type="entry name" value="AMP-dep_synth/lig_dom"/>
</dbReference>
<evidence type="ECO:0000313" key="6">
    <source>
        <dbReference type="Proteomes" id="UP000295455"/>
    </source>
</evidence>
<comment type="caution">
    <text evidence="5">The sequence shown here is derived from an EMBL/GenBank/DDBJ whole genome shotgun (WGS) entry which is preliminary data.</text>
</comment>
<dbReference type="EMBL" id="SLUP01000007">
    <property type="protein sequence ID" value="TCL64414.1"/>
    <property type="molecule type" value="Genomic_DNA"/>
</dbReference>
<evidence type="ECO:0000313" key="5">
    <source>
        <dbReference type="EMBL" id="TCL64414.1"/>
    </source>
</evidence>
<keyword evidence="2" id="KW-0276">Fatty acid metabolism</keyword>
<dbReference type="Gene3D" id="3.40.50.12780">
    <property type="entry name" value="N-terminal domain of ligase-like"/>
    <property type="match status" value="2"/>
</dbReference>
<dbReference type="InterPro" id="IPR020845">
    <property type="entry name" value="AMP-binding_CS"/>
</dbReference>
<protein>
    <submittedName>
        <fullName evidence="5">Long-chain acyl-CoA synthetase</fullName>
    </submittedName>
</protein>
<evidence type="ECO:0000259" key="4">
    <source>
        <dbReference type="Pfam" id="PF00501"/>
    </source>
</evidence>
<organism evidence="5 6">
    <name type="scientific">Mariniflexile fucanivorans</name>
    <dbReference type="NCBI Taxonomy" id="264023"/>
    <lineage>
        <taxon>Bacteria</taxon>
        <taxon>Pseudomonadati</taxon>
        <taxon>Bacteroidota</taxon>
        <taxon>Flavobacteriia</taxon>
        <taxon>Flavobacteriales</taxon>
        <taxon>Flavobacteriaceae</taxon>
        <taxon>Mariniflexile</taxon>
    </lineage>
</organism>
<keyword evidence="6" id="KW-1185">Reference proteome</keyword>
<sequence length="621" mass="70652">MLQIIKNYFFIGIFENLIYFHNLHNQKLSKEQMANITRIFDFPYHQLEAYNLKKAFSTKYNGVWKSTSIQEFIDQANAISRGLLRLGIKPNDKIAVISSTNRTEWNILDIGVLQTGAQNVPIYPTIASDEYEYILNHSESIYCFVSDVEVLKKLNAIKGKTNLINVYTFDVIEGENHWTDVLKLGENSSNQAEVETRKEAVKPSDLATLIYTSGTTGKPKGVMLSHNNLVSNVLDSEKRVPFHYGKSKGLSFLPVCHVFERMILYLYIYCGVEVYFAESIEKMSDNLKEVGPNVMTAVPRLYEKVYDKIVAKGSELKGVKKMLFFWALNIGLQFEPYGKNGWWYEFQLKIARKLIFSKWRDGLGGNLEIMVSGSAALQARLSRVFAAAGLPIMEGYGLTETSPVISVNDMRNGGFRVGTVGKIIDNVEVKIAEDGEILVKGPNVMLGYFKDAEKTKEVMTGEYFHTGDIGEFDVDGFLKITDRKKEIFKTSGGKYVAPALIENQFKQSRFIEQIMVIGEGEKMPAALIQLNFEFVKNWAKIHHVPFNNSKDLITNPQLLERIQSEIDKANTNFGNWEQIKKFEITPDTWTVEAGHLTPTMKLKRKVIKEIYASLIEKIYRP</sequence>
<accession>A0A4R1REQ4</accession>
<dbReference type="PANTHER" id="PTHR43272:SF32">
    <property type="entry name" value="AMP-DEPENDENT SYNTHETASE_LIGASE DOMAIN-CONTAINING PROTEIN"/>
    <property type="match status" value="1"/>
</dbReference>
<dbReference type="PRINTS" id="PR00154">
    <property type="entry name" value="AMPBINDING"/>
</dbReference>
<keyword evidence="1" id="KW-0436">Ligase</keyword>
<dbReference type="GO" id="GO:0004467">
    <property type="term" value="F:long-chain fatty acid-CoA ligase activity"/>
    <property type="evidence" value="ECO:0007669"/>
    <property type="project" value="TreeGrafter"/>
</dbReference>
<evidence type="ECO:0000256" key="2">
    <source>
        <dbReference type="ARBA" id="ARBA00022832"/>
    </source>
</evidence>
<dbReference type="Proteomes" id="UP000295455">
    <property type="component" value="Unassembled WGS sequence"/>
</dbReference>
<reference evidence="5 6" key="1">
    <citation type="submission" date="2019-03" db="EMBL/GenBank/DDBJ databases">
        <title>Genomic Encyclopedia of Type Strains, Phase IV (KMG-IV): sequencing the most valuable type-strain genomes for metagenomic binning, comparative biology and taxonomic classification.</title>
        <authorList>
            <person name="Goeker M."/>
        </authorList>
    </citation>
    <scope>NUCLEOTIDE SEQUENCE [LARGE SCALE GENOMIC DNA]</scope>
    <source>
        <strain evidence="5 6">DSM 18792</strain>
    </source>
</reference>
<gene>
    <name evidence="5" type="ORF">EV196_107121</name>
</gene>